<dbReference type="InterPro" id="IPR051852">
    <property type="entry name" value="Alpha-type_PK"/>
</dbReference>
<keyword evidence="2" id="KW-0808">Transferase</keyword>
<reference evidence="7 8" key="1">
    <citation type="submission" date="2014-09" db="EMBL/GenBank/DDBJ databases">
        <authorList>
            <person name="Martin A.A."/>
        </authorList>
    </citation>
    <scope>NUCLEOTIDE SEQUENCE</scope>
    <source>
        <strain evidence="8">ED321</strain>
        <strain evidence="7">ED321 Heterogonic</strain>
    </source>
</reference>
<dbReference type="PANTHER" id="PTHR45992:SF2">
    <property type="entry name" value="EUKARYOTIC ELONGATION FACTOR 2 KINASE"/>
    <property type="match status" value="1"/>
</dbReference>
<dbReference type="GO" id="GO:0005524">
    <property type="term" value="F:ATP binding"/>
    <property type="evidence" value="ECO:0007669"/>
    <property type="project" value="UniProtKB-KW"/>
</dbReference>
<name>A0A090LQ20_STRRB</name>
<dbReference type="eggNOG" id="ENOG502QVA3">
    <property type="taxonomic scope" value="Eukaryota"/>
</dbReference>
<protein>
    <submittedName>
        <fullName evidence="7 9">Eukaryotic elongation factor 2 kinase</fullName>
    </submittedName>
</protein>
<dbReference type="RefSeq" id="XP_024509438.1">
    <property type="nucleotide sequence ID" value="XM_024643809.1"/>
</dbReference>
<dbReference type="Pfam" id="PF02816">
    <property type="entry name" value="Alpha_kinase"/>
    <property type="match status" value="1"/>
</dbReference>
<dbReference type="GO" id="GO:1903013">
    <property type="term" value="P:response to differentiation-inducing factor 1"/>
    <property type="evidence" value="ECO:0007669"/>
    <property type="project" value="TreeGrafter"/>
</dbReference>
<keyword evidence="1" id="KW-0723">Serine/threonine-protein kinase</keyword>
<sequence length="674" mass="78138">MDIITKNDIQNLENAPINLMTKDNAQKQLNVLDNEKKEKYKKLWKTISRKALDLSLKDPWGEFKIENEKTQKCIRYMYNAVHKVWKKDEVYVKKQDKSFARGGMRECFRVKKMDKLSNHTNWKLAMNYVCKRYIQDVDRNVLFEDVKLQMDSKLWAEEFNRHNPPKKIDIFRVSILEFIDEMESPLYHLEHFIEGEYIKHNSNSGFVSDAVRMTPHAFSHFTFERSGHQLIIVDIQGVDDLYTDPQIHTVSGTEYGSGNLGTKGMALFFYSHQCNDICKFMKLTEFDLSKNEITSRYQQNCSYPSNPSTKFSTKAQQSLDTCQPIVTFKENAMERLRSRTISINSIASNESLDETCIDIDSSISESSNIVEDNENIISVSALRRRRYYSGHSDTRSSQSERFQNAIRKFSTPAGFLLSNNFSDSVLNSLKNSNSLFVLGQVHLDLARYYSIGRFSYKKKIINKTKSWESNVRNELYDENIKYDKESAIFHLDIARKCGVLEAIKTIAEIAYDLPHDLLKDINSSDLKKFSVIDFDDKIAFGLQMMELAAEMSDRDAIHFIASSYETGQNLPVNKQADWSKAMYWYEKAFEYYTIEEYGNDDYKGTKQDLTFVCPQYEILAKMGQMSNEGGFGLERNSLEAYNFYSEAAEIATEAMKGKLANKYYELAEMCNCSR</sequence>
<dbReference type="GeneID" id="36382612"/>
<dbReference type="CDD" id="cd16967">
    <property type="entry name" value="Alpha_kinase_eEF2K"/>
    <property type="match status" value="1"/>
</dbReference>
<feature type="domain" description="Alpha-type protein kinase" evidence="6">
    <location>
        <begin position="77"/>
        <end position="286"/>
    </location>
</feature>
<evidence type="ECO:0000256" key="5">
    <source>
        <dbReference type="ARBA" id="ARBA00022840"/>
    </source>
</evidence>
<dbReference type="GO" id="GO:0003746">
    <property type="term" value="F:translation elongation factor activity"/>
    <property type="evidence" value="ECO:0007669"/>
    <property type="project" value="UniProtKB-KW"/>
</dbReference>
<dbReference type="SMART" id="SM00811">
    <property type="entry name" value="Alpha_kinase"/>
    <property type="match status" value="1"/>
</dbReference>
<evidence type="ECO:0000256" key="2">
    <source>
        <dbReference type="ARBA" id="ARBA00022679"/>
    </source>
</evidence>
<dbReference type="Gene3D" id="1.25.40.10">
    <property type="entry name" value="Tetratricopeptide repeat domain"/>
    <property type="match status" value="1"/>
</dbReference>
<dbReference type="InterPro" id="IPR011990">
    <property type="entry name" value="TPR-like_helical_dom_sf"/>
</dbReference>
<dbReference type="SUPFAM" id="SSF81901">
    <property type="entry name" value="HCP-like"/>
    <property type="match status" value="1"/>
</dbReference>
<dbReference type="InterPro" id="IPR011009">
    <property type="entry name" value="Kinase-like_dom_sf"/>
</dbReference>
<evidence type="ECO:0000313" key="8">
    <source>
        <dbReference type="Proteomes" id="UP000035682"/>
    </source>
</evidence>
<dbReference type="AlphaFoldDB" id="A0A090LQ20"/>
<dbReference type="InterPro" id="IPR004166">
    <property type="entry name" value="a-kinase_dom"/>
</dbReference>
<dbReference type="PANTHER" id="PTHR45992">
    <property type="entry name" value="EUKARYOTIC ELONGATION FACTOR 2 KINASE-RELATED"/>
    <property type="match status" value="1"/>
</dbReference>
<dbReference type="SUPFAM" id="SSF56112">
    <property type="entry name" value="Protein kinase-like (PK-like)"/>
    <property type="match status" value="1"/>
</dbReference>
<dbReference type="PROSITE" id="PS51158">
    <property type="entry name" value="ALPHA_KINASE"/>
    <property type="match status" value="1"/>
</dbReference>
<dbReference type="OrthoDB" id="301415at2759"/>
<dbReference type="OMA" id="CLQMEAK"/>
<evidence type="ECO:0000256" key="1">
    <source>
        <dbReference type="ARBA" id="ARBA00022527"/>
    </source>
</evidence>
<evidence type="ECO:0000259" key="6">
    <source>
        <dbReference type="PROSITE" id="PS51158"/>
    </source>
</evidence>
<dbReference type="GO" id="GO:0004686">
    <property type="term" value="F:elongation factor-2 kinase activity"/>
    <property type="evidence" value="ECO:0007669"/>
    <property type="project" value="InterPro"/>
</dbReference>
<keyword evidence="3" id="KW-0547">Nucleotide-binding</keyword>
<dbReference type="WormBase" id="SRAE_2000487300">
    <property type="protein sequence ID" value="SRP02682"/>
    <property type="gene ID" value="WBGene00265119"/>
</dbReference>
<dbReference type="STRING" id="34506.A0A090LQ20"/>
<keyword evidence="5" id="KW-0067">ATP-binding</keyword>
<dbReference type="CTD" id="36382612"/>
<keyword evidence="8" id="KW-1185">Reference proteome</keyword>
<gene>
    <name evidence="7 9 10" type="ORF">SRAE_2000487300</name>
</gene>
<dbReference type="Proteomes" id="UP000035682">
    <property type="component" value="Unplaced"/>
</dbReference>
<dbReference type="Gene3D" id="3.30.200.20">
    <property type="entry name" value="Phosphorylase Kinase, domain 1"/>
    <property type="match status" value="2"/>
</dbReference>
<evidence type="ECO:0000256" key="3">
    <source>
        <dbReference type="ARBA" id="ARBA00022741"/>
    </source>
</evidence>
<dbReference type="FunFam" id="3.20.200.10:FF:000002">
    <property type="entry name" value="Eukaryotic elongation factor 2 kinase"/>
    <property type="match status" value="1"/>
</dbReference>
<organism evidence="7">
    <name type="scientific">Strongyloides ratti</name>
    <name type="common">Parasitic roundworm</name>
    <dbReference type="NCBI Taxonomy" id="34506"/>
    <lineage>
        <taxon>Eukaryota</taxon>
        <taxon>Metazoa</taxon>
        <taxon>Ecdysozoa</taxon>
        <taxon>Nematoda</taxon>
        <taxon>Chromadorea</taxon>
        <taxon>Rhabditida</taxon>
        <taxon>Tylenchina</taxon>
        <taxon>Panagrolaimomorpha</taxon>
        <taxon>Strongyloidoidea</taxon>
        <taxon>Strongyloididae</taxon>
        <taxon>Strongyloides</taxon>
    </lineage>
</organism>
<evidence type="ECO:0000256" key="4">
    <source>
        <dbReference type="ARBA" id="ARBA00022777"/>
    </source>
</evidence>
<dbReference type="WBParaSite" id="SRAE_2000487300.1">
    <property type="protein sequence ID" value="SRAE_2000487300.1"/>
    <property type="gene ID" value="WBGene00265119"/>
</dbReference>
<dbReference type="InterPro" id="IPR047588">
    <property type="entry name" value="eEF2K_a_kinase_dom"/>
</dbReference>
<keyword evidence="4 7" id="KW-0418">Kinase</keyword>
<proteinExistence type="predicted"/>
<reference evidence="9" key="2">
    <citation type="submission" date="2020-12" db="UniProtKB">
        <authorList>
            <consortium name="WormBaseParasite"/>
        </authorList>
    </citation>
    <scope>IDENTIFICATION</scope>
</reference>
<evidence type="ECO:0000313" key="7">
    <source>
        <dbReference type="EMBL" id="CEF70239.1"/>
    </source>
</evidence>
<dbReference type="EMBL" id="LN609529">
    <property type="protein sequence ID" value="CEF70239.1"/>
    <property type="molecule type" value="Genomic_DNA"/>
</dbReference>
<accession>A0A090LQ20</accession>
<keyword evidence="7" id="KW-0648">Protein biosynthesis</keyword>
<evidence type="ECO:0000313" key="9">
    <source>
        <dbReference type="WBParaSite" id="SRAE_2000487300.1"/>
    </source>
</evidence>
<dbReference type="Gene3D" id="3.20.200.10">
    <property type="entry name" value="MHCK/EF2 kinase"/>
    <property type="match status" value="1"/>
</dbReference>
<keyword evidence="7" id="KW-0251">Elongation factor</keyword>
<evidence type="ECO:0000313" key="10">
    <source>
        <dbReference type="WormBase" id="SRAE_2000487300"/>
    </source>
</evidence>
<dbReference type="GO" id="GO:0031037">
    <property type="term" value="P:myosin II filament disassembly"/>
    <property type="evidence" value="ECO:0007669"/>
    <property type="project" value="TreeGrafter"/>
</dbReference>